<dbReference type="EMBL" id="BARS01049402">
    <property type="protein sequence ID" value="GAG32557.1"/>
    <property type="molecule type" value="Genomic_DNA"/>
</dbReference>
<dbReference type="GO" id="GO:1990238">
    <property type="term" value="F:double-stranded DNA endonuclease activity"/>
    <property type="evidence" value="ECO:0007669"/>
    <property type="project" value="TreeGrafter"/>
</dbReference>
<dbReference type="AlphaFoldDB" id="X0XAY1"/>
<comment type="caution">
    <text evidence="2">The sequence shown here is derived from an EMBL/GenBank/DDBJ whole genome shotgun (WGS) entry which is preliminary data.</text>
</comment>
<evidence type="ECO:0000259" key="1">
    <source>
        <dbReference type="Pfam" id="PF04754"/>
    </source>
</evidence>
<protein>
    <recommendedName>
        <fullName evidence="1">Transposase (putative) YhgA-like domain-containing protein</fullName>
    </recommendedName>
</protein>
<feature type="non-terminal residue" evidence="2">
    <location>
        <position position="190"/>
    </location>
</feature>
<dbReference type="InterPro" id="IPR006842">
    <property type="entry name" value="Transposase_31"/>
</dbReference>
<name>X0XAY1_9ZZZZ</name>
<feature type="domain" description="Transposase (putative) YhgA-like" evidence="1">
    <location>
        <begin position="18"/>
        <end position="188"/>
    </location>
</feature>
<dbReference type="PANTHER" id="PTHR34611">
    <property type="match status" value="1"/>
</dbReference>
<dbReference type="InterPro" id="IPR051699">
    <property type="entry name" value="Rpn/YhgA-like_nuclease"/>
</dbReference>
<sequence length="190" mass="21777">MAEKIDITNILKGSILDKPHDALLHEALKNETIAKEVMLKTIDKDLLPFLDFDNMRLHPTQLRSTKMSKLEADIFYLIPFKDTLAQVQFHCENQATPTYNMPLRVWQYQLAALIDYEAKHRGQPLPIPISIIVYSGDDSYTHSTCLTDLFGQYGDMVKQKLCSPIPLLDVCKMSDDDIKKDQLFGLIEFT</sequence>
<dbReference type="Pfam" id="PF04754">
    <property type="entry name" value="Transposase_31"/>
    <property type="match status" value="1"/>
</dbReference>
<accession>X0XAY1</accession>
<evidence type="ECO:0000313" key="2">
    <source>
        <dbReference type="EMBL" id="GAG32557.1"/>
    </source>
</evidence>
<proteinExistence type="predicted"/>
<dbReference type="GO" id="GO:0006310">
    <property type="term" value="P:DNA recombination"/>
    <property type="evidence" value="ECO:0007669"/>
    <property type="project" value="TreeGrafter"/>
</dbReference>
<reference evidence="2" key="1">
    <citation type="journal article" date="2014" name="Front. Microbiol.">
        <title>High frequency of phylogenetically diverse reductive dehalogenase-homologous genes in deep subseafloor sedimentary metagenomes.</title>
        <authorList>
            <person name="Kawai M."/>
            <person name="Futagami T."/>
            <person name="Toyoda A."/>
            <person name="Takaki Y."/>
            <person name="Nishi S."/>
            <person name="Hori S."/>
            <person name="Arai W."/>
            <person name="Tsubouchi T."/>
            <person name="Morono Y."/>
            <person name="Uchiyama I."/>
            <person name="Ito T."/>
            <person name="Fujiyama A."/>
            <person name="Inagaki F."/>
            <person name="Takami H."/>
        </authorList>
    </citation>
    <scope>NUCLEOTIDE SEQUENCE</scope>
    <source>
        <strain evidence="2">Expedition CK06-06</strain>
    </source>
</reference>
<dbReference type="PANTHER" id="PTHR34611:SF2">
    <property type="entry name" value="INACTIVE RECOMBINATION-PROMOTING NUCLEASE-LIKE PROTEIN RPNE-RELATED"/>
    <property type="match status" value="1"/>
</dbReference>
<organism evidence="2">
    <name type="scientific">marine sediment metagenome</name>
    <dbReference type="NCBI Taxonomy" id="412755"/>
    <lineage>
        <taxon>unclassified sequences</taxon>
        <taxon>metagenomes</taxon>
        <taxon>ecological metagenomes</taxon>
    </lineage>
</organism>
<gene>
    <name evidence="2" type="ORF">S01H1_73899</name>
</gene>